<evidence type="ECO:0000313" key="2">
    <source>
        <dbReference type="EMBL" id="KIM86611.1"/>
    </source>
</evidence>
<dbReference type="EMBL" id="KN832981">
    <property type="protein sequence ID" value="KIM86611.1"/>
    <property type="molecule type" value="Genomic_DNA"/>
</dbReference>
<evidence type="ECO:0000259" key="1">
    <source>
        <dbReference type="Pfam" id="PF17123"/>
    </source>
</evidence>
<reference evidence="2 3" key="1">
    <citation type="submission" date="2014-04" db="EMBL/GenBank/DDBJ databases">
        <authorList>
            <consortium name="DOE Joint Genome Institute"/>
            <person name="Kuo A."/>
            <person name="Tarkka M."/>
            <person name="Buscot F."/>
            <person name="Kohler A."/>
            <person name="Nagy L.G."/>
            <person name="Floudas D."/>
            <person name="Copeland A."/>
            <person name="Barry K.W."/>
            <person name="Cichocki N."/>
            <person name="Veneault-Fourrey C."/>
            <person name="LaButti K."/>
            <person name="Lindquist E.A."/>
            <person name="Lipzen A."/>
            <person name="Lundell T."/>
            <person name="Morin E."/>
            <person name="Murat C."/>
            <person name="Sun H."/>
            <person name="Tunlid A."/>
            <person name="Henrissat B."/>
            <person name="Grigoriev I.V."/>
            <person name="Hibbett D.S."/>
            <person name="Martin F."/>
            <person name="Nordberg H.P."/>
            <person name="Cantor M.N."/>
            <person name="Hua S.X."/>
        </authorList>
    </citation>
    <scope>NUCLEOTIDE SEQUENCE [LARGE SCALE GENOMIC DNA]</scope>
    <source>
        <strain evidence="2 3">F 1598</strain>
    </source>
</reference>
<dbReference type="OrthoDB" id="8062037at2759"/>
<name>A0A0C3G7J1_PILCF</name>
<feature type="non-terminal residue" evidence="2">
    <location>
        <position position="1"/>
    </location>
</feature>
<organism evidence="2 3">
    <name type="scientific">Piloderma croceum (strain F 1598)</name>
    <dbReference type="NCBI Taxonomy" id="765440"/>
    <lineage>
        <taxon>Eukaryota</taxon>
        <taxon>Fungi</taxon>
        <taxon>Dikarya</taxon>
        <taxon>Basidiomycota</taxon>
        <taxon>Agaricomycotina</taxon>
        <taxon>Agaricomycetes</taxon>
        <taxon>Agaricomycetidae</taxon>
        <taxon>Atheliales</taxon>
        <taxon>Atheliaceae</taxon>
        <taxon>Piloderma</taxon>
    </lineage>
</organism>
<accession>A0A0C3G7J1</accession>
<dbReference type="AlphaFoldDB" id="A0A0C3G7J1"/>
<feature type="domain" description="RING-type" evidence="1">
    <location>
        <begin position="53"/>
        <end position="77"/>
    </location>
</feature>
<evidence type="ECO:0000313" key="3">
    <source>
        <dbReference type="Proteomes" id="UP000054166"/>
    </source>
</evidence>
<dbReference type="STRING" id="765440.A0A0C3G7J1"/>
<dbReference type="InterPro" id="IPR013083">
    <property type="entry name" value="Znf_RING/FYVE/PHD"/>
</dbReference>
<dbReference type="HOGENOM" id="CLU_013137_17_2_1"/>
<feature type="non-terminal residue" evidence="2">
    <location>
        <position position="78"/>
    </location>
</feature>
<dbReference type="Pfam" id="PF17123">
    <property type="entry name" value="zf-RING_11"/>
    <property type="match status" value="1"/>
</dbReference>
<dbReference type="InterPro" id="IPR001841">
    <property type="entry name" value="Znf_RING"/>
</dbReference>
<proteinExistence type="predicted"/>
<dbReference type="InParanoid" id="A0A0C3G7J1"/>
<dbReference type="Gene3D" id="3.30.40.10">
    <property type="entry name" value="Zinc/RING finger domain, C3HC4 (zinc finger)"/>
    <property type="match status" value="1"/>
</dbReference>
<keyword evidence="3" id="KW-1185">Reference proteome</keyword>
<dbReference type="Proteomes" id="UP000054166">
    <property type="component" value="Unassembled WGS sequence"/>
</dbReference>
<reference evidence="3" key="2">
    <citation type="submission" date="2015-01" db="EMBL/GenBank/DDBJ databases">
        <title>Evolutionary Origins and Diversification of the Mycorrhizal Mutualists.</title>
        <authorList>
            <consortium name="DOE Joint Genome Institute"/>
            <consortium name="Mycorrhizal Genomics Consortium"/>
            <person name="Kohler A."/>
            <person name="Kuo A."/>
            <person name="Nagy L.G."/>
            <person name="Floudas D."/>
            <person name="Copeland A."/>
            <person name="Barry K.W."/>
            <person name="Cichocki N."/>
            <person name="Veneault-Fourrey C."/>
            <person name="LaButti K."/>
            <person name="Lindquist E.A."/>
            <person name="Lipzen A."/>
            <person name="Lundell T."/>
            <person name="Morin E."/>
            <person name="Murat C."/>
            <person name="Riley R."/>
            <person name="Ohm R."/>
            <person name="Sun H."/>
            <person name="Tunlid A."/>
            <person name="Henrissat B."/>
            <person name="Grigoriev I.V."/>
            <person name="Hibbett D.S."/>
            <person name="Martin F."/>
        </authorList>
    </citation>
    <scope>NUCLEOTIDE SEQUENCE [LARGE SCALE GENOMIC DNA]</scope>
    <source>
        <strain evidence="3">F 1598</strain>
    </source>
</reference>
<protein>
    <recommendedName>
        <fullName evidence="1">RING-type domain-containing protein</fullName>
    </recommendedName>
</protein>
<dbReference type="SUPFAM" id="SSF57850">
    <property type="entry name" value="RING/U-box"/>
    <property type="match status" value="1"/>
</dbReference>
<sequence>QRDEDFDSSYESLLSLASTLGEARPKATPNHVIAALPTGFYKDWQTADSDQRCPICLDDYKPLDPVLRLPECSHWLHK</sequence>
<gene>
    <name evidence="2" type="ORF">PILCRDRAFT_49851</name>
</gene>